<gene>
    <name evidence="1" type="ORF">WJX74_010584</name>
</gene>
<reference evidence="1 2" key="1">
    <citation type="journal article" date="2024" name="Nat. Commun.">
        <title>Phylogenomics reveals the evolutionary origins of lichenization in chlorophyte algae.</title>
        <authorList>
            <person name="Puginier C."/>
            <person name="Libourel C."/>
            <person name="Otte J."/>
            <person name="Skaloud P."/>
            <person name="Haon M."/>
            <person name="Grisel S."/>
            <person name="Petersen M."/>
            <person name="Berrin J.G."/>
            <person name="Delaux P.M."/>
            <person name="Dal Grande F."/>
            <person name="Keller J."/>
        </authorList>
    </citation>
    <scope>NUCLEOTIDE SEQUENCE [LARGE SCALE GENOMIC DNA]</scope>
    <source>
        <strain evidence="1 2">SAG 2145</strain>
    </source>
</reference>
<sequence>MRHIQTSIPSILTLKAQTRNLSASLVSAAKGQQRLPRSGTGSEPEVEFCNDTGHIPEIIHLINQIDADQSGHTGADSEKAKFILSQRTAFGLDQTAWQSLLLRLPAFLRQEVDASKKVALVATALIESGSQHAARFRFTHHHAVSQGRTYVKRHPDIAPTSPFENSQK</sequence>
<dbReference type="AlphaFoldDB" id="A0AAW1Q684"/>
<evidence type="ECO:0000313" key="1">
    <source>
        <dbReference type="EMBL" id="KAK9816410.1"/>
    </source>
</evidence>
<dbReference type="Proteomes" id="UP001438707">
    <property type="component" value="Unassembled WGS sequence"/>
</dbReference>
<protein>
    <submittedName>
        <fullName evidence="1">Uncharacterized protein</fullName>
    </submittedName>
</protein>
<proteinExistence type="predicted"/>
<name>A0AAW1Q684_9CHLO</name>
<dbReference type="EMBL" id="JALJOS010000076">
    <property type="protein sequence ID" value="KAK9816410.1"/>
    <property type="molecule type" value="Genomic_DNA"/>
</dbReference>
<accession>A0AAW1Q684</accession>
<keyword evidence="2" id="KW-1185">Reference proteome</keyword>
<evidence type="ECO:0000313" key="2">
    <source>
        <dbReference type="Proteomes" id="UP001438707"/>
    </source>
</evidence>
<organism evidence="1 2">
    <name type="scientific">Apatococcus lobatus</name>
    <dbReference type="NCBI Taxonomy" id="904363"/>
    <lineage>
        <taxon>Eukaryota</taxon>
        <taxon>Viridiplantae</taxon>
        <taxon>Chlorophyta</taxon>
        <taxon>core chlorophytes</taxon>
        <taxon>Trebouxiophyceae</taxon>
        <taxon>Chlorellales</taxon>
        <taxon>Chlorellaceae</taxon>
        <taxon>Apatococcus</taxon>
    </lineage>
</organism>
<comment type="caution">
    <text evidence="1">The sequence shown here is derived from an EMBL/GenBank/DDBJ whole genome shotgun (WGS) entry which is preliminary data.</text>
</comment>